<evidence type="ECO:0000313" key="2">
    <source>
        <dbReference type="Proteomes" id="UP001343257"/>
    </source>
</evidence>
<reference evidence="1 2" key="1">
    <citation type="submission" date="2023-03" db="EMBL/GenBank/DDBJ databases">
        <title>Bacillus Genome Sequencing.</title>
        <authorList>
            <person name="Dunlap C."/>
        </authorList>
    </citation>
    <scope>NUCLEOTIDE SEQUENCE [LARGE SCALE GENOMIC DNA]</scope>
    <source>
        <strain evidence="1 2">NRS-52</strain>
    </source>
</reference>
<proteinExistence type="predicted"/>
<comment type="caution">
    <text evidence="1">The sequence shown here is derived from an EMBL/GenBank/DDBJ whole genome shotgun (WGS) entry which is preliminary data.</text>
</comment>
<dbReference type="Gene3D" id="2.60.120.580">
    <property type="entry name" value="Acetamidase/Formamidase-like domains"/>
    <property type="match status" value="1"/>
</dbReference>
<dbReference type="PANTHER" id="PTHR31891:SF1">
    <property type="entry name" value="FORMAMIDASE C869.04-RELATED"/>
    <property type="match status" value="1"/>
</dbReference>
<keyword evidence="2" id="KW-1185">Reference proteome</keyword>
<dbReference type="Proteomes" id="UP001343257">
    <property type="component" value="Unassembled WGS sequence"/>
</dbReference>
<dbReference type="PANTHER" id="PTHR31891">
    <property type="entry name" value="FORMAMIDASE C869.04-RELATED"/>
    <property type="match status" value="1"/>
</dbReference>
<dbReference type="RefSeq" id="WP_328278951.1">
    <property type="nucleotide sequence ID" value="NZ_JARTLD010000036.1"/>
</dbReference>
<dbReference type="Gene3D" id="3.10.28.20">
    <property type="entry name" value="Acetamidase/Formamidase-like domains"/>
    <property type="match status" value="1"/>
</dbReference>
<name>A0ABU6PUL7_9BACL</name>
<organism evidence="1 2">
    <name type="scientific">Paenibacillus chibensis</name>
    <dbReference type="NCBI Taxonomy" id="59846"/>
    <lineage>
        <taxon>Bacteria</taxon>
        <taxon>Bacillati</taxon>
        <taxon>Bacillota</taxon>
        <taxon>Bacilli</taxon>
        <taxon>Bacillales</taxon>
        <taxon>Paenibacillaceae</taxon>
        <taxon>Paenibacillus</taxon>
    </lineage>
</organism>
<evidence type="ECO:0000313" key="1">
    <source>
        <dbReference type="EMBL" id="MED5018583.1"/>
    </source>
</evidence>
<dbReference type="InterPro" id="IPR004304">
    <property type="entry name" value="FmdA_AmdA"/>
</dbReference>
<gene>
    <name evidence="1" type="ORF">P9847_14845</name>
</gene>
<protein>
    <submittedName>
        <fullName evidence="1">Acetamidase/formamidase family protein</fullName>
    </submittedName>
</protein>
<dbReference type="SUPFAM" id="SSF141130">
    <property type="entry name" value="Acetamidase/Formamidase-like"/>
    <property type="match status" value="1"/>
</dbReference>
<dbReference type="EMBL" id="JARTLD010000036">
    <property type="protein sequence ID" value="MED5018583.1"/>
    <property type="molecule type" value="Genomic_DNA"/>
</dbReference>
<dbReference type="Pfam" id="PF03069">
    <property type="entry name" value="FmdA_AmdA"/>
    <property type="match status" value="1"/>
</dbReference>
<sequence length="323" mass="35282">MAVHEIRLSQNSLIGCFTTEVSPLVTIASGDIIRFQTPDAAWGQGVTYPDRFKPYARREQLDGGHALIGPFCMEHAKRGMTLAISFNRIIPGRYGFTAAGHYPNWQNRQLHLTDFDEIVLDWMLDPEAMSGSTRIRDRDFSVKLSPFMGVIGMPPESSGIHSTWPPRWCGGNIDCKELISGSTLYLPVPVDGAYFAIGDGHAAQGDGEASCQAIECPMDEVEITVDLLPGMSLIRPRANTPAGWITFGFHEDLNEATVQSLDGMLDLMGELYGLNRVEAMALGSSVVDIRVTQIVNGVKGVHACLPHGALKVDTKASVRPERL</sequence>
<accession>A0ABU6PUL7</accession>